<dbReference type="InterPro" id="IPR013783">
    <property type="entry name" value="Ig-like_fold"/>
</dbReference>
<evidence type="ECO:0000256" key="1">
    <source>
        <dbReference type="SAM" id="MobiDB-lite"/>
    </source>
</evidence>
<accession>A0ABD3XHT6</accession>
<keyword evidence="2" id="KW-0472">Membrane</keyword>
<dbReference type="Gene3D" id="2.60.40.10">
    <property type="entry name" value="Immunoglobulins"/>
    <property type="match status" value="1"/>
</dbReference>
<organism evidence="3 4">
    <name type="scientific">Sinanodonta woodiana</name>
    <name type="common">Chinese pond mussel</name>
    <name type="synonym">Anodonta woodiana</name>
    <dbReference type="NCBI Taxonomy" id="1069815"/>
    <lineage>
        <taxon>Eukaryota</taxon>
        <taxon>Metazoa</taxon>
        <taxon>Spiralia</taxon>
        <taxon>Lophotrochozoa</taxon>
        <taxon>Mollusca</taxon>
        <taxon>Bivalvia</taxon>
        <taxon>Autobranchia</taxon>
        <taxon>Heteroconchia</taxon>
        <taxon>Palaeoheterodonta</taxon>
        <taxon>Unionida</taxon>
        <taxon>Unionoidea</taxon>
        <taxon>Unionidae</taxon>
        <taxon>Unioninae</taxon>
        <taxon>Sinanodonta</taxon>
    </lineage>
</organism>
<dbReference type="AlphaFoldDB" id="A0ABD3XHT6"/>
<evidence type="ECO:0000313" key="3">
    <source>
        <dbReference type="EMBL" id="KAL3885642.1"/>
    </source>
</evidence>
<name>A0ABD3XHT6_SINWO</name>
<sequence length="369" mass="41955">MSRVGIGMMKDSLTRAIYKLLEICLWFIKICCCVLMFFDVAGVSNVGVPLVEKIAYIGQAAELVSNIDSHYEDPTLYYENGTYITSWKGNTAKPSDCYYVGKFHMDDKRNIWILRVESEDAGTYSVKFGAKHKRYEVNITLTVKGNLTGEKIEEVRKWLNDHLENIKGSLDRWYLLLLGLLIAMFINEITGNQIREGLIKMKGCIQKKLCKHKVENVSQTPNTVIPMEQPGNFTEEQIMQIRKLLDEQTNNLKKYVEETNSKLRRQSKNIESLSPRIMPSTIDVPNVTDNLVISVPHAPKHPIMEDNLEMSVHQAPGHSFPIMEDIHSSTSKDGQNSNQASKSSTARKLNNHDLNSKEEQTALLNNIVH</sequence>
<keyword evidence="4" id="KW-1185">Reference proteome</keyword>
<feature type="transmembrane region" description="Helical" evidence="2">
    <location>
        <begin position="20"/>
        <end position="38"/>
    </location>
</feature>
<dbReference type="Proteomes" id="UP001634394">
    <property type="component" value="Unassembled WGS sequence"/>
</dbReference>
<feature type="region of interest" description="Disordered" evidence="1">
    <location>
        <begin position="320"/>
        <end position="369"/>
    </location>
</feature>
<keyword evidence="2" id="KW-1133">Transmembrane helix</keyword>
<keyword evidence="2" id="KW-0812">Transmembrane</keyword>
<evidence type="ECO:0000313" key="4">
    <source>
        <dbReference type="Proteomes" id="UP001634394"/>
    </source>
</evidence>
<comment type="caution">
    <text evidence="3">The sequence shown here is derived from an EMBL/GenBank/DDBJ whole genome shotgun (WGS) entry which is preliminary data.</text>
</comment>
<protein>
    <submittedName>
        <fullName evidence="3">Uncharacterized protein</fullName>
    </submittedName>
</protein>
<reference evidence="3 4" key="1">
    <citation type="submission" date="2024-11" db="EMBL/GenBank/DDBJ databases">
        <title>Chromosome-level genome assembly of the freshwater bivalve Anodonta woodiana.</title>
        <authorList>
            <person name="Chen X."/>
        </authorList>
    </citation>
    <scope>NUCLEOTIDE SEQUENCE [LARGE SCALE GENOMIC DNA]</scope>
    <source>
        <strain evidence="3">MN2024</strain>
        <tissue evidence="3">Gills</tissue>
    </source>
</reference>
<evidence type="ECO:0000256" key="2">
    <source>
        <dbReference type="SAM" id="Phobius"/>
    </source>
</evidence>
<feature type="compositionally biased region" description="Basic and acidic residues" evidence="1">
    <location>
        <begin position="350"/>
        <end position="360"/>
    </location>
</feature>
<proteinExistence type="predicted"/>
<feature type="compositionally biased region" description="Polar residues" evidence="1">
    <location>
        <begin position="328"/>
        <end position="348"/>
    </location>
</feature>
<dbReference type="EMBL" id="JBJQND010000002">
    <property type="protein sequence ID" value="KAL3885642.1"/>
    <property type="molecule type" value="Genomic_DNA"/>
</dbReference>
<gene>
    <name evidence="3" type="ORF">ACJMK2_025692</name>
</gene>